<dbReference type="PANTHER" id="PTHR13906">
    <property type="entry name" value="PORCUPINE"/>
    <property type="match status" value="1"/>
</dbReference>
<keyword evidence="19" id="KW-0175">Coiled coil</keyword>
<keyword evidence="7 20" id="KW-1133">Transmembrane helix</keyword>
<organism evidence="22 23">
    <name type="scientific">Albula glossodonta</name>
    <name type="common">roundjaw bonefish</name>
    <dbReference type="NCBI Taxonomy" id="121402"/>
    <lineage>
        <taxon>Eukaryota</taxon>
        <taxon>Metazoa</taxon>
        <taxon>Chordata</taxon>
        <taxon>Craniata</taxon>
        <taxon>Vertebrata</taxon>
        <taxon>Euteleostomi</taxon>
        <taxon>Actinopterygii</taxon>
        <taxon>Neopterygii</taxon>
        <taxon>Teleostei</taxon>
        <taxon>Albuliformes</taxon>
        <taxon>Albulidae</taxon>
        <taxon>Albula</taxon>
    </lineage>
</organism>
<feature type="transmembrane region" description="Helical" evidence="20">
    <location>
        <begin position="269"/>
        <end position="288"/>
    </location>
</feature>
<dbReference type="AlphaFoldDB" id="A0A8T2N9E3"/>
<evidence type="ECO:0000256" key="6">
    <source>
        <dbReference type="ARBA" id="ARBA00022824"/>
    </source>
</evidence>
<evidence type="ECO:0000256" key="1">
    <source>
        <dbReference type="ARBA" id="ARBA00004477"/>
    </source>
</evidence>
<dbReference type="PROSITE" id="PS50157">
    <property type="entry name" value="ZINC_FINGER_C2H2_2"/>
    <property type="match status" value="1"/>
</dbReference>
<evidence type="ECO:0000256" key="18">
    <source>
        <dbReference type="PROSITE-ProRule" id="PRU00042"/>
    </source>
</evidence>
<evidence type="ECO:0000256" key="8">
    <source>
        <dbReference type="ARBA" id="ARBA00023136"/>
    </source>
</evidence>
<sequence>MTTDLEANLSVCLDLSSVIEEAVRSAVCSVLEQIQRLIGKDVAELRAAVARKDCENEKLRAQLELARRELLERTNEKKRPVLNDNSPRCDELEGGNTVSVYGVHNNTYEDPNASASDHSPSLWNQPWDSDSGSTIQQNFIDPLESTDAKRDFTTDVDYTLDAAESDTDPNPTSEPLEMIPKLEAMKTDPNPPHRKSKASGLDAHTARELRVVQVKEELPAGLSSSSGPELSQSTKPKPYICGECGKSYLWLKSLKKHQKIHSAMSEEELIYLAILAGTIPVGFLFRYLSPPVKQGAALLLGLSISLATCRIHTLHSLITVLGTWAIIKFSWRSAPSLSLGWTFLYLLFFRLATLFGLPPPTPFANAMVSLANEVQTYHLMKKEDVSSFSKSSVIGGLSQEPSLYDIISYSYCYIGLMTGPFFRYQTYVDWLQQPKPSSLPGHVPCLHRLKLVPVYGALFLYINSYFPLAYVRTEEFLDHQFFFRQVVL</sequence>
<feature type="transmembrane region" description="Helical" evidence="20">
    <location>
        <begin position="339"/>
        <end position="357"/>
    </location>
</feature>
<gene>
    <name evidence="22" type="ORF">JZ751_008274</name>
</gene>
<evidence type="ECO:0000256" key="2">
    <source>
        <dbReference type="ARBA" id="ARBA00005074"/>
    </source>
</evidence>
<keyword evidence="6" id="KW-0256">Endoplasmic reticulum</keyword>
<comment type="caution">
    <text evidence="22">The sequence shown here is derived from an EMBL/GenBank/DDBJ whole genome shotgun (WGS) entry which is preliminary data.</text>
</comment>
<evidence type="ECO:0000313" key="22">
    <source>
        <dbReference type="EMBL" id="KAG9334292.1"/>
    </source>
</evidence>
<dbReference type="GO" id="GO:0006661">
    <property type="term" value="P:phosphatidylinositol biosynthetic process"/>
    <property type="evidence" value="ECO:0007669"/>
    <property type="project" value="TreeGrafter"/>
</dbReference>
<keyword evidence="4" id="KW-0808">Transferase</keyword>
<dbReference type="InterPro" id="IPR013087">
    <property type="entry name" value="Znf_C2H2_type"/>
</dbReference>
<evidence type="ECO:0000256" key="17">
    <source>
        <dbReference type="ARBA" id="ARBA00093678"/>
    </source>
</evidence>
<comment type="similarity">
    <text evidence="3">Belongs to the membrane-bound acyltransferase family.</text>
</comment>
<dbReference type="Gene3D" id="3.30.160.60">
    <property type="entry name" value="Classic Zinc Finger"/>
    <property type="match status" value="1"/>
</dbReference>
<feature type="coiled-coil region" evidence="19">
    <location>
        <begin position="42"/>
        <end position="76"/>
    </location>
</feature>
<dbReference type="PROSITE" id="PS00028">
    <property type="entry name" value="ZINC_FINGER_C2H2_1"/>
    <property type="match status" value="1"/>
</dbReference>
<dbReference type="Pfam" id="PF03062">
    <property type="entry name" value="MBOAT"/>
    <property type="match status" value="1"/>
</dbReference>
<feature type="domain" description="C2H2-type" evidence="21">
    <location>
        <begin position="239"/>
        <end position="266"/>
    </location>
</feature>
<dbReference type="SUPFAM" id="SSF57667">
    <property type="entry name" value="beta-beta-alpha zinc fingers"/>
    <property type="match status" value="1"/>
</dbReference>
<comment type="catalytic activity">
    <reaction evidence="15">
        <text>a 1-acyl-sn-glycero-3-phospho-(1D-myo-inositol) + (5Z,8Z,11Z,14Z)-eicosatetraenoyl-CoA = a 1-acyl-2-(5Z,8Z,11Z,14Z-eicosatetraenoyl)-sn-glycero-3-phospho-(1D-myo-inositol) + CoA</text>
        <dbReference type="Rhea" id="RHEA:37015"/>
        <dbReference type="ChEBI" id="CHEBI:57287"/>
        <dbReference type="ChEBI" id="CHEBI:57368"/>
        <dbReference type="ChEBI" id="CHEBI:64771"/>
        <dbReference type="ChEBI" id="CHEBI:75243"/>
    </reaction>
    <physiologicalReaction direction="left-to-right" evidence="15">
        <dbReference type="Rhea" id="RHEA:37016"/>
    </physiologicalReaction>
</comment>
<dbReference type="PANTHER" id="PTHR13906:SF16">
    <property type="entry name" value="LYSOPHOSPHOLIPID ACYLTRANSFERASE 7"/>
    <property type="match status" value="1"/>
</dbReference>
<dbReference type="InterPro" id="IPR004299">
    <property type="entry name" value="MBOAT_fam"/>
</dbReference>
<evidence type="ECO:0000256" key="20">
    <source>
        <dbReference type="SAM" id="Phobius"/>
    </source>
</evidence>
<keyword evidence="18" id="KW-0479">Metal-binding</keyword>
<keyword evidence="18" id="KW-0863">Zinc-finger</keyword>
<proteinExistence type="inferred from homology"/>
<evidence type="ECO:0000256" key="16">
    <source>
        <dbReference type="ARBA" id="ARBA00049362"/>
    </source>
</evidence>
<comment type="pathway">
    <text evidence="10">Phospholipid metabolism.</text>
</comment>
<comment type="catalytic activity">
    <reaction evidence="11">
        <text>(5Z,8Z,11Z,14Z)-eicosatetraenoyl-CoA + 1-hexadecanoyl-sn-glycero-3-phosphocholine = 1-hexadecanoyl-2-(5Z,8Z,11Z,14Z-eicosatetraenoyl)-sn-glycero-3-phosphocholine + CoA</text>
        <dbReference type="Rhea" id="RHEA:35999"/>
        <dbReference type="ChEBI" id="CHEBI:57287"/>
        <dbReference type="ChEBI" id="CHEBI:57368"/>
        <dbReference type="ChEBI" id="CHEBI:72998"/>
        <dbReference type="ChEBI" id="CHEBI:73003"/>
    </reaction>
    <physiologicalReaction direction="left-to-right" evidence="11">
        <dbReference type="Rhea" id="RHEA:36000"/>
    </physiologicalReaction>
</comment>
<comment type="subcellular location">
    <subcellularLocation>
        <location evidence="1">Endoplasmic reticulum membrane</location>
        <topology evidence="1">Multi-pass membrane protein</topology>
    </subcellularLocation>
</comment>
<dbReference type="InterPro" id="IPR036236">
    <property type="entry name" value="Znf_C2H2_sf"/>
</dbReference>
<evidence type="ECO:0000256" key="12">
    <source>
        <dbReference type="ARBA" id="ARBA00036730"/>
    </source>
</evidence>
<dbReference type="FunFam" id="3.30.160.60:FF:000939">
    <property type="entry name" value="zinc finger protein 8 isoform X1"/>
    <property type="match status" value="1"/>
</dbReference>
<dbReference type="SMART" id="SM00355">
    <property type="entry name" value="ZnF_C2H2"/>
    <property type="match status" value="1"/>
</dbReference>
<protein>
    <recommendedName>
        <fullName evidence="14">Leukocyte receptor cluster member 4</fullName>
    </recommendedName>
    <alternativeName>
        <fullName evidence="17">Lysophospholipid acyltransferase 7</fullName>
    </alternativeName>
    <alternativeName>
        <fullName evidence="13">Membrane-bound O-acyltransferase domain-containing protein 7</fullName>
    </alternativeName>
</protein>
<evidence type="ECO:0000256" key="13">
    <source>
        <dbReference type="ARBA" id="ARBA00041626"/>
    </source>
</evidence>
<keyword evidence="18" id="KW-0862">Zinc</keyword>
<evidence type="ECO:0000259" key="21">
    <source>
        <dbReference type="PROSITE" id="PS50157"/>
    </source>
</evidence>
<dbReference type="GO" id="GO:0044233">
    <property type="term" value="C:mitochondria-associated endoplasmic reticulum membrane contact site"/>
    <property type="evidence" value="ECO:0007669"/>
    <property type="project" value="TreeGrafter"/>
</dbReference>
<dbReference type="GO" id="GO:0008270">
    <property type="term" value="F:zinc ion binding"/>
    <property type="evidence" value="ECO:0007669"/>
    <property type="project" value="UniProtKB-KW"/>
</dbReference>
<evidence type="ECO:0000256" key="10">
    <source>
        <dbReference type="ARBA" id="ARBA00025707"/>
    </source>
</evidence>
<evidence type="ECO:0000256" key="11">
    <source>
        <dbReference type="ARBA" id="ARBA00035964"/>
    </source>
</evidence>
<dbReference type="GO" id="GO:0030258">
    <property type="term" value="P:lipid modification"/>
    <property type="evidence" value="ECO:0007669"/>
    <property type="project" value="TreeGrafter"/>
</dbReference>
<evidence type="ECO:0000256" key="3">
    <source>
        <dbReference type="ARBA" id="ARBA00010323"/>
    </source>
</evidence>
<comment type="catalytic activity">
    <reaction evidence="12">
        <text>a 1-acyl-sn-glycero-3-phospho-(1D-myo-inositol) + an acyl-CoA = a 1,2-diacyl-sn-glycero-3-phospho-(1D-myo-inositol) + CoA</text>
        <dbReference type="Rhea" id="RHEA:33195"/>
        <dbReference type="ChEBI" id="CHEBI:57287"/>
        <dbReference type="ChEBI" id="CHEBI:57880"/>
        <dbReference type="ChEBI" id="CHEBI:58342"/>
        <dbReference type="ChEBI" id="CHEBI:64771"/>
    </reaction>
    <physiologicalReaction direction="left-to-right" evidence="12">
        <dbReference type="Rhea" id="RHEA:33196"/>
    </physiologicalReaction>
</comment>
<reference evidence="22" key="1">
    <citation type="thesis" date="2021" institute="BYU ScholarsArchive" country="Provo, UT, USA">
        <title>Applications of and Algorithms for Genome Assembly and Genomic Analyses with an Emphasis on Marine Teleosts.</title>
        <authorList>
            <person name="Pickett B.D."/>
        </authorList>
    </citation>
    <scope>NUCLEOTIDE SEQUENCE</scope>
    <source>
        <strain evidence="22">HI-2016</strain>
    </source>
</reference>
<name>A0A8T2N9E3_9TELE</name>
<accession>A0A8T2N9E3</accession>
<evidence type="ECO:0000256" key="4">
    <source>
        <dbReference type="ARBA" id="ARBA00022679"/>
    </source>
</evidence>
<keyword evidence="23" id="KW-1185">Reference proteome</keyword>
<evidence type="ECO:0000256" key="7">
    <source>
        <dbReference type="ARBA" id="ARBA00022989"/>
    </source>
</evidence>
<comment type="pathway">
    <text evidence="2">Lipid metabolism; phospholipid metabolism.</text>
</comment>
<keyword evidence="9" id="KW-0012">Acyltransferase</keyword>
<evidence type="ECO:0000256" key="5">
    <source>
        <dbReference type="ARBA" id="ARBA00022692"/>
    </source>
</evidence>
<dbReference type="EMBL" id="JAFBMS010000154">
    <property type="protein sequence ID" value="KAG9334292.1"/>
    <property type="molecule type" value="Genomic_DNA"/>
</dbReference>
<evidence type="ECO:0000256" key="15">
    <source>
        <dbReference type="ARBA" id="ARBA00049211"/>
    </source>
</evidence>
<comment type="catalytic activity">
    <reaction evidence="16">
        <text>1-octadecanoyl-sn-glycero-3-phospho-(1D-myo-inositol) + (5Z,8Z,11Z,14Z)-eicosatetraenoyl-CoA = 1-octadecanoyl-2-(5Z,8Z,11Z,14Z-eicosatetraenoyl)-sn-glycero-3-phospho-(1D-myo-inositol) + CoA</text>
        <dbReference type="Rhea" id="RHEA:36835"/>
        <dbReference type="ChEBI" id="CHEBI:57287"/>
        <dbReference type="ChEBI" id="CHEBI:57368"/>
        <dbReference type="ChEBI" id="CHEBI:74243"/>
        <dbReference type="ChEBI" id="CHEBI:133606"/>
    </reaction>
    <physiologicalReaction direction="left-to-right" evidence="16">
        <dbReference type="Rhea" id="RHEA:36836"/>
    </physiologicalReaction>
</comment>
<dbReference type="GO" id="GO:0005789">
    <property type="term" value="C:endoplasmic reticulum membrane"/>
    <property type="evidence" value="ECO:0007669"/>
    <property type="project" value="UniProtKB-SubCell"/>
</dbReference>
<dbReference type="Proteomes" id="UP000824540">
    <property type="component" value="Unassembled WGS sequence"/>
</dbReference>
<dbReference type="OrthoDB" id="7663182at2759"/>
<evidence type="ECO:0000256" key="9">
    <source>
        <dbReference type="ARBA" id="ARBA00023315"/>
    </source>
</evidence>
<dbReference type="GO" id="GO:0071617">
    <property type="term" value="F:lysophospholipid acyltransferase activity"/>
    <property type="evidence" value="ECO:0007669"/>
    <property type="project" value="TreeGrafter"/>
</dbReference>
<keyword evidence="8 20" id="KW-0472">Membrane</keyword>
<evidence type="ECO:0000256" key="19">
    <source>
        <dbReference type="SAM" id="Coils"/>
    </source>
</evidence>
<evidence type="ECO:0000313" key="23">
    <source>
        <dbReference type="Proteomes" id="UP000824540"/>
    </source>
</evidence>
<dbReference type="InterPro" id="IPR049941">
    <property type="entry name" value="LPLAT_7/PORCN-like"/>
</dbReference>
<feature type="transmembrane region" description="Helical" evidence="20">
    <location>
        <begin position="300"/>
        <end position="327"/>
    </location>
</feature>
<keyword evidence="5 20" id="KW-0812">Transmembrane</keyword>
<evidence type="ECO:0000256" key="14">
    <source>
        <dbReference type="ARBA" id="ARBA00041667"/>
    </source>
</evidence>